<evidence type="ECO:0000256" key="1">
    <source>
        <dbReference type="SAM" id="SignalP"/>
    </source>
</evidence>
<dbReference type="AlphaFoldDB" id="A0A8H7V3D6"/>
<dbReference type="OrthoDB" id="10265800at2759"/>
<keyword evidence="1" id="KW-0732">Signal</keyword>
<comment type="caution">
    <text evidence="2">The sequence shown here is derived from an EMBL/GenBank/DDBJ whole genome shotgun (WGS) entry which is preliminary data.</text>
</comment>
<gene>
    <name evidence="2" type="ORF">INT46_007648</name>
</gene>
<protein>
    <recommendedName>
        <fullName evidence="4">SGNH hydrolase-type esterase domain-containing protein</fullName>
    </recommendedName>
</protein>
<reference evidence="2" key="1">
    <citation type="submission" date="2020-12" db="EMBL/GenBank/DDBJ databases">
        <title>Metabolic potential, ecology and presence of endohyphal bacteria is reflected in genomic diversity of Mucoromycotina.</title>
        <authorList>
            <person name="Muszewska A."/>
            <person name="Okrasinska A."/>
            <person name="Steczkiewicz K."/>
            <person name="Drgas O."/>
            <person name="Orlowska M."/>
            <person name="Perlinska-Lenart U."/>
            <person name="Aleksandrzak-Piekarczyk T."/>
            <person name="Szatraj K."/>
            <person name="Zielenkiewicz U."/>
            <person name="Pilsyk S."/>
            <person name="Malc E."/>
            <person name="Mieczkowski P."/>
            <person name="Kruszewska J.S."/>
            <person name="Biernat P."/>
            <person name="Pawlowska J."/>
        </authorList>
    </citation>
    <scope>NUCLEOTIDE SEQUENCE</scope>
    <source>
        <strain evidence="2">CBS 226.32</strain>
    </source>
</reference>
<dbReference type="InterPro" id="IPR038885">
    <property type="entry name" value="PLB1"/>
</dbReference>
<dbReference type="PANTHER" id="PTHR21325:SF31">
    <property type="entry name" value="GH22081P-RELATED"/>
    <property type="match status" value="1"/>
</dbReference>
<proteinExistence type="predicted"/>
<name>A0A8H7V3D6_9FUNG</name>
<evidence type="ECO:0000313" key="2">
    <source>
        <dbReference type="EMBL" id="KAG2201878.1"/>
    </source>
</evidence>
<evidence type="ECO:0008006" key="4">
    <source>
        <dbReference type="Google" id="ProtNLM"/>
    </source>
</evidence>
<dbReference type="Proteomes" id="UP000650833">
    <property type="component" value="Unassembled WGS sequence"/>
</dbReference>
<dbReference type="GO" id="GO:0006644">
    <property type="term" value="P:phospholipid metabolic process"/>
    <property type="evidence" value="ECO:0007669"/>
    <property type="project" value="TreeGrafter"/>
</dbReference>
<accession>A0A8H7V3D6</accession>
<dbReference type="EMBL" id="JAEPRC010000272">
    <property type="protein sequence ID" value="KAG2201878.1"/>
    <property type="molecule type" value="Genomic_DNA"/>
</dbReference>
<sequence length="199" mass="21622">MLRLTLSFMSTVGTLSIVSATNVTSLSDCPGLTARTGATSIYNLRINNIKVIYFLGDSFAAEFAAMSANFSSSSTNDNFGENKEYKGISYGIGCDANTLAVHNYINIQIGENDMCSSSNSSTNVTDLFGDYIESAIERTRANIPKVLVKLISSYNTSQFVPLSDKQGIDYCTMTNNDTSNIRNRNLCQCGTTAECHINM</sequence>
<dbReference type="GO" id="GO:0004620">
    <property type="term" value="F:phospholipase activity"/>
    <property type="evidence" value="ECO:0007669"/>
    <property type="project" value="InterPro"/>
</dbReference>
<evidence type="ECO:0000313" key="3">
    <source>
        <dbReference type="Proteomes" id="UP000650833"/>
    </source>
</evidence>
<dbReference type="PANTHER" id="PTHR21325">
    <property type="entry name" value="PHOSPHOLIPASE B, PLB1"/>
    <property type="match status" value="1"/>
</dbReference>
<keyword evidence="3" id="KW-1185">Reference proteome</keyword>
<organism evidence="2 3">
    <name type="scientific">Mucor plumbeus</name>
    <dbReference type="NCBI Taxonomy" id="97098"/>
    <lineage>
        <taxon>Eukaryota</taxon>
        <taxon>Fungi</taxon>
        <taxon>Fungi incertae sedis</taxon>
        <taxon>Mucoromycota</taxon>
        <taxon>Mucoromycotina</taxon>
        <taxon>Mucoromycetes</taxon>
        <taxon>Mucorales</taxon>
        <taxon>Mucorineae</taxon>
        <taxon>Mucoraceae</taxon>
        <taxon>Mucor</taxon>
    </lineage>
</organism>
<dbReference type="SUPFAM" id="SSF52266">
    <property type="entry name" value="SGNH hydrolase"/>
    <property type="match status" value="1"/>
</dbReference>
<feature type="chain" id="PRO_5034347787" description="SGNH hydrolase-type esterase domain-containing protein" evidence="1">
    <location>
        <begin position="21"/>
        <end position="199"/>
    </location>
</feature>
<feature type="signal peptide" evidence="1">
    <location>
        <begin position="1"/>
        <end position="20"/>
    </location>
</feature>